<proteinExistence type="predicted"/>
<gene>
    <name evidence="1" type="ORF">NCTC10638_03419</name>
</gene>
<name>A0A378N731_MANHA</name>
<dbReference type="EMBL" id="UGPN01000002">
    <property type="protein sequence ID" value="STY64243.1"/>
    <property type="molecule type" value="Genomic_DNA"/>
</dbReference>
<reference evidence="1 2" key="1">
    <citation type="submission" date="2018-06" db="EMBL/GenBank/DDBJ databases">
        <authorList>
            <consortium name="Pathogen Informatics"/>
            <person name="Doyle S."/>
        </authorList>
    </citation>
    <scope>NUCLEOTIDE SEQUENCE [LARGE SCALE GENOMIC DNA]</scope>
    <source>
        <strain evidence="1 2">NCTC10638</strain>
    </source>
</reference>
<dbReference type="Proteomes" id="UP000254802">
    <property type="component" value="Unassembled WGS sequence"/>
</dbReference>
<protein>
    <submittedName>
        <fullName evidence="1">Uncharacterized protein</fullName>
    </submittedName>
</protein>
<organism evidence="1 2">
    <name type="scientific">Mannheimia haemolytica</name>
    <name type="common">Pasteurella haemolytica</name>
    <dbReference type="NCBI Taxonomy" id="75985"/>
    <lineage>
        <taxon>Bacteria</taxon>
        <taxon>Pseudomonadati</taxon>
        <taxon>Pseudomonadota</taxon>
        <taxon>Gammaproteobacteria</taxon>
        <taxon>Pasteurellales</taxon>
        <taxon>Pasteurellaceae</taxon>
        <taxon>Mannheimia</taxon>
    </lineage>
</organism>
<evidence type="ECO:0000313" key="1">
    <source>
        <dbReference type="EMBL" id="STY64243.1"/>
    </source>
</evidence>
<evidence type="ECO:0000313" key="2">
    <source>
        <dbReference type="Proteomes" id="UP000254802"/>
    </source>
</evidence>
<accession>A0A378N731</accession>
<dbReference type="AlphaFoldDB" id="A0A378N731"/>
<sequence length="53" mass="6370">MRKELVNRRNQLTELENNFNTSFLTGKNKQEAYQKFSTVIESLDWINYQKLMG</sequence>